<gene>
    <name evidence="1" type="ORF">JOF35_003837</name>
</gene>
<protein>
    <submittedName>
        <fullName evidence="1">RNA-binding Zn-ribbon protein involved in translation (DUF1610 family)</fullName>
    </submittedName>
</protein>
<dbReference type="RefSeq" id="WP_307110848.1">
    <property type="nucleotide sequence ID" value="NZ_JAURUE010000001.1"/>
</dbReference>
<organism evidence="1 2">
    <name type="scientific">Streptomyces demainii</name>
    <dbReference type="NCBI Taxonomy" id="588122"/>
    <lineage>
        <taxon>Bacteria</taxon>
        <taxon>Bacillati</taxon>
        <taxon>Actinomycetota</taxon>
        <taxon>Actinomycetes</taxon>
        <taxon>Kitasatosporales</taxon>
        <taxon>Streptomycetaceae</taxon>
        <taxon>Streptomyces</taxon>
    </lineage>
</organism>
<proteinExistence type="predicted"/>
<dbReference type="EMBL" id="JAURUE010000001">
    <property type="protein sequence ID" value="MDP9611560.1"/>
    <property type="molecule type" value="Genomic_DNA"/>
</dbReference>
<sequence>MSDEQPKKNPFLCPHCGKLAVKNFNTNAEVKRWAHKTDVLTLDCENCGARVSRNTEYGKSNSWELATDTLPTYDVWIFSSLSQYTPRGGVVSITSGLPLERARAMRDQENARDQYSAQIYVLDTRKRVI</sequence>
<evidence type="ECO:0000313" key="1">
    <source>
        <dbReference type="EMBL" id="MDP9611560.1"/>
    </source>
</evidence>
<reference evidence="1 2" key="1">
    <citation type="submission" date="2023-07" db="EMBL/GenBank/DDBJ databases">
        <title>Sequencing the genomes of 1000 actinobacteria strains.</title>
        <authorList>
            <person name="Klenk H.-P."/>
        </authorList>
    </citation>
    <scope>NUCLEOTIDE SEQUENCE [LARGE SCALE GENOMIC DNA]</scope>
    <source>
        <strain evidence="1 2">DSM 41600</strain>
    </source>
</reference>
<dbReference type="Proteomes" id="UP001234880">
    <property type="component" value="Unassembled WGS sequence"/>
</dbReference>
<comment type="caution">
    <text evidence="1">The sequence shown here is derived from an EMBL/GenBank/DDBJ whole genome shotgun (WGS) entry which is preliminary data.</text>
</comment>
<keyword evidence="2" id="KW-1185">Reference proteome</keyword>
<name>A0ABT9KT32_9ACTN</name>
<accession>A0ABT9KT32</accession>
<evidence type="ECO:0000313" key="2">
    <source>
        <dbReference type="Proteomes" id="UP001234880"/>
    </source>
</evidence>